<dbReference type="EMBL" id="JADGJQ010000083">
    <property type="protein sequence ID" value="KAJ3171854.1"/>
    <property type="molecule type" value="Genomic_DNA"/>
</dbReference>
<evidence type="ECO:0000256" key="4">
    <source>
        <dbReference type="PIRNR" id="PIRNR017250"/>
    </source>
</evidence>
<comment type="function">
    <text evidence="4">Constitutes one of the two catalytic subunit of the tRNA-splicing endonuclease complex, a complex responsible for identification and cleavage of the splice sites in pre-tRNA. It cleaves pre-tRNA at the 5'- and 3'-splice sites to release the intron. The products are an intron and two tRNA half-molecules bearing 2',3'-cyclic phosphate and 5'-OH termini. There are no conserved sequences at the splice sites, but the intron is invariably located at the same site in the gene, placing the splice sites an invariant distance from the constant structural features of the tRNA body.</text>
</comment>
<evidence type="ECO:0000256" key="6">
    <source>
        <dbReference type="SAM" id="MobiDB-lite"/>
    </source>
</evidence>
<evidence type="ECO:0000256" key="1">
    <source>
        <dbReference type="ARBA" id="ARBA00008078"/>
    </source>
</evidence>
<dbReference type="GO" id="GO:0000213">
    <property type="term" value="F:tRNA-intron lyase activity"/>
    <property type="evidence" value="ECO:0007669"/>
    <property type="project" value="UniProtKB-UniRule"/>
</dbReference>
<gene>
    <name evidence="9" type="primary">SEN34</name>
    <name evidence="9" type="ORF">HDU87_008243</name>
</gene>
<proteinExistence type="inferred from homology"/>
<protein>
    <recommendedName>
        <fullName evidence="4">tRNA-splicing endonuclease subunit Sen34</fullName>
        <ecNumber evidence="4">4.6.1.16</ecNumber>
    </recommendedName>
</protein>
<name>A0AAD5TFI6_9FUNG</name>
<evidence type="ECO:0000256" key="5">
    <source>
        <dbReference type="PIRSR" id="PIRSR017250-50"/>
    </source>
</evidence>
<dbReference type="PIRSF" id="PIRSF017250">
    <property type="entry name" value="tRNA_splic_SEN34"/>
    <property type="match status" value="1"/>
</dbReference>
<dbReference type="CDD" id="cd22363">
    <property type="entry name" value="tRNA-intron_lyase_C"/>
    <property type="match status" value="1"/>
</dbReference>
<feature type="active site" evidence="5">
    <location>
        <position position="305"/>
    </location>
</feature>
<evidence type="ECO:0000259" key="7">
    <source>
        <dbReference type="Pfam" id="PF01974"/>
    </source>
</evidence>
<keyword evidence="9" id="KW-0255">Endonuclease</keyword>
<dbReference type="AlphaFoldDB" id="A0AAD5TFI6"/>
<sequence>MGLPSLPPPSCLPLPNLPIVYLSRGRGYVWDADIVLILRTRYHILGALIGTLPRLPLQNTFFSLPLQLLDEELTLLLQRELISVVDSPNAHRKPNEEELADFAKIRASAADAYEEARRRTVAENQAEKRNMMTAGNKAAQGVMGAKAEPAGLDNFCDNALQNDNDGGGAVKGERKGESGTEELTKHEQQSLRPPPSAPVSIPASSRGFAWFDNGPQLQYQQAIDAGIWHPPATEIEILRYRVFCALWEKGYFIGPGSKFGGDFVLYPGDMLRYHSQFVVSVVPVDKMYSPLDAVMFGRLGTAVKKSHAMCSWDNEKDEMLCYCIQWTSWN</sequence>
<dbReference type="InterPro" id="IPR059049">
    <property type="entry name" value="TSEN34_N"/>
</dbReference>
<feature type="domain" description="TSEN34 N-terminal" evidence="8">
    <location>
        <begin position="20"/>
        <end position="86"/>
    </location>
</feature>
<feature type="domain" description="tRNA intron endonuclease catalytic" evidence="7">
    <location>
        <begin position="238"/>
        <end position="317"/>
    </location>
</feature>
<comment type="similarity">
    <text evidence="1 4">Belongs to the tRNA-intron endonuclease family.</text>
</comment>
<keyword evidence="2 4" id="KW-0819">tRNA processing</keyword>
<evidence type="ECO:0000256" key="2">
    <source>
        <dbReference type="ARBA" id="ARBA00022694"/>
    </source>
</evidence>
<feature type="region of interest" description="Disordered" evidence="6">
    <location>
        <begin position="163"/>
        <end position="199"/>
    </location>
</feature>
<evidence type="ECO:0000259" key="8">
    <source>
        <dbReference type="Pfam" id="PF26577"/>
    </source>
</evidence>
<evidence type="ECO:0000256" key="3">
    <source>
        <dbReference type="ARBA" id="ARBA00023239"/>
    </source>
</evidence>
<keyword evidence="3 4" id="KW-0456">Lyase</keyword>
<dbReference type="EC" id="4.6.1.16" evidence="4"/>
<keyword evidence="10" id="KW-1185">Reference proteome</keyword>
<comment type="caution">
    <text evidence="9">The sequence shown here is derived from an EMBL/GenBank/DDBJ whole genome shotgun (WGS) entry which is preliminary data.</text>
</comment>
<reference evidence="9" key="1">
    <citation type="submission" date="2020-05" db="EMBL/GenBank/DDBJ databases">
        <title>Phylogenomic resolution of chytrid fungi.</title>
        <authorList>
            <person name="Stajich J.E."/>
            <person name="Amses K."/>
            <person name="Simmons R."/>
            <person name="Seto K."/>
            <person name="Myers J."/>
            <person name="Bonds A."/>
            <person name="Quandt C.A."/>
            <person name="Barry K."/>
            <person name="Liu P."/>
            <person name="Grigoriev I."/>
            <person name="Longcore J.E."/>
            <person name="James T.Y."/>
        </authorList>
    </citation>
    <scope>NUCLEOTIDE SEQUENCE</scope>
    <source>
        <strain evidence="9">JEL0379</strain>
    </source>
</reference>
<dbReference type="GO" id="GO:0000379">
    <property type="term" value="P:tRNA-type intron splice site recognition and cleavage"/>
    <property type="evidence" value="ECO:0007669"/>
    <property type="project" value="UniProtKB-UniRule"/>
</dbReference>
<dbReference type="Proteomes" id="UP001212152">
    <property type="component" value="Unassembled WGS sequence"/>
</dbReference>
<evidence type="ECO:0000313" key="10">
    <source>
        <dbReference type="Proteomes" id="UP001212152"/>
    </source>
</evidence>
<feature type="active site" evidence="5">
    <location>
        <position position="266"/>
    </location>
</feature>
<dbReference type="GO" id="GO:0003676">
    <property type="term" value="F:nucleic acid binding"/>
    <property type="evidence" value="ECO:0007669"/>
    <property type="project" value="InterPro"/>
</dbReference>
<dbReference type="SUPFAM" id="SSF53032">
    <property type="entry name" value="tRNA-intron endonuclease catalytic domain-like"/>
    <property type="match status" value="1"/>
</dbReference>
<dbReference type="PANTHER" id="PTHR13070:SF0">
    <property type="entry name" value="TRNA-SPLICING ENDONUCLEASE SUBUNIT SEN34"/>
    <property type="match status" value="1"/>
</dbReference>
<evidence type="ECO:0000313" key="9">
    <source>
        <dbReference type="EMBL" id="KAJ3171854.1"/>
    </source>
</evidence>
<keyword evidence="9" id="KW-0378">Hydrolase</keyword>
<dbReference type="InterPro" id="IPR006677">
    <property type="entry name" value="tRNA_intron_Endonuc_cat-like"/>
</dbReference>
<dbReference type="Pfam" id="PF26577">
    <property type="entry name" value="TSEN34_N"/>
    <property type="match status" value="1"/>
</dbReference>
<dbReference type="GO" id="GO:0000214">
    <property type="term" value="C:tRNA-intron endonuclease complex"/>
    <property type="evidence" value="ECO:0007669"/>
    <property type="project" value="UniProtKB-UniRule"/>
</dbReference>
<accession>A0AAD5TFI6</accession>
<dbReference type="InterPro" id="IPR036167">
    <property type="entry name" value="tRNA_intron_Endo_cat-like_sf"/>
</dbReference>
<dbReference type="InterPro" id="IPR011856">
    <property type="entry name" value="tRNA_endonuc-like_dom_sf"/>
</dbReference>
<feature type="active site" evidence="5">
    <location>
        <position position="274"/>
    </location>
</feature>
<keyword evidence="9" id="KW-0540">Nuclease</keyword>
<dbReference type="Gene3D" id="3.40.1350.10">
    <property type="match status" value="1"/>
</dbReference>
<dbReference type="PANTHER" id="PTHR13070">
    <property type="entry name" value="TRNA-SPLICING ENDONUCLEASE SUBUNIT SEN34-RELATED"/>
    <property type="match status" value="1"/>
</dbReference>
<feature type="compositionally biased region" description="Basic and acidic residues" evidence="6">
    <location>
        <begin position="171"/>
        <end position="189"/>
    </location>
</feature>
<organism evidence="9 10">
    <name type="scientific">Geranomyces variabilis</name>
    <dbReference type="NCBI Taxonomy" id="109894"/>
    <lineage>
        <taxon>Eukaryota</taxon>
        <taxon>Fungi</taxon>
        <taxon>Fungi incertae sedis</taxon>
        <taxon>Chytridiomycota</taxon>
        <taxon>Chytridiomycota incertae sedis</taxon>
        <taxon>Chytridiomycetes</taxon>
        <taxon>Spizellomycetales</taxon>
        <taxon>Powellomycetaceae</taxon>
        <taxon>Geranomyces</taxon>
    </lineage>
</organism>
<dbReference type="Pfam" id="PF01974">
    <property type="entry name" value="tRNA_int_endo"/>
    <property type="match status" value="1"/>
</dbReference>
<dbReference type="InterPro" id="IPR016690">
    <property type="entry name" value="TSEN34"/>
</dbReference>